<feature type="compositionally biased region" description="Low complexity" evidence="9">
    <location>
        <begin position="937"/>
        <end position="950"/>
    </location>
</feature>
<comment type="subunit">
    <text evidence="2">Component of a trimeric complex composed of STK11/LKB1, STRAD (STRADA or STRADB) and CAB39/MO25 (CAB39/MO25alpha or CAB39L/MO25beta): the complex tethers STK11/LKB1 in the cytoplasm and stimulates its catalytic activity.</text>
</comment>
<dbReference type="SUPFAM" id="SSF52087">
    <property type="entry name" value="CRAL/TRIO domain"/>
    <property type="match status" value="1"/>
</dbReference>
<feature type="region of interest" description="Disordered" evidence="9">
    <location>
        <begin position="1015"/>
        <end position="1050"/>
    </location>
</feature>
<dbReference type="SUPFAM" id="SSF50044">
    <property type="entry name" value="SH3-domain"/>
    <property type="match status" value="1"/>
</dbReference>
<dbReference type="SUPFAM" id="SSF46966">
    <property type="entry name" value="Spectrin repeat"/>
    <property type="match status" value="1"/>
</dbReference>
<dbReference type="InterPro" id="IPR036865">
    <property type="entry name" value="CRAL-TRIO_dom_sf"/>
</dbReference>
<dbReference type="InterPro" id="IPR011993">
    <property type="entry name" value="PH-like_dom_sf"/>
</dbReference>
<proteinExistence type="inferred from homology"/>
<evidence type="ECO:0008006" key="16">
    <source>
        <dbReference type="Google" id="ProtNLM"/>
    </source>
</evidence>
<dbReference type="Gene3D" id="1.20.900.10">
    <property type="entry name" value="Dbl homology (DH) domain"/>
    <property type="match status" value="1"/>
</dbReference>
<dbReference type="SUPFAM" id="SSF48065">
    <property type="entry name" value="DBL homology domain (DH-domain)"/>
    <property type="match status" value="1"/>
</dbReference>
<dbReference type="SUPFAM" id="SSF48371">
    <property type="entry name" value="ARM repeat"/>
    <property type="match status" value="1"/>
</dbReference>
<dbReference type="Pfam" id="PF22697">
    <property type="entry name" value="SOS1_NGEF_PH"/>
    <property type="match status" value="1"/>
</dbReference>
<dbReference type="Pfam" id="PF00621">
    <property type="entry name" value="RhoGEF"/>
    <property type="match status" value="1"/>
</dbReference>
<dbReference type="Pfam" id="PF23289">
    <property type="entry name" value="Spectrin_5"/>
    <property type="match status" value="1"/>
</dbReference>
<dbReference type="FunFam" id="1.25.10.10:FF:000025">
    <property type="entry name" value="Calcium-binding protein 39"/>
    <property type="match status" value="1"/>
</dbReference>
<sequence>MKKAREEDETGRGDRMKAHAAKRECGGERFVCIALEEMQSYYRYAQCCQRLHSESRSGPGLAASGRVEPEAIVPEAERVTFTAASAETSSMNLHCDINDVTEQTVGVEDHLQWISHIIHLGVDKCDITQRPLGSDCTRTTEDQYRPDGFNQTGKQYLSVSTGVCFTVVKCDDIVQTEDGPLCAAEIGSELQKQFAILPGGRGMNGRPVIVFPEFPDFSELEEEELQNVLSYLTSVPSVAASGVGFILVIDRRLDRWAAVRATLLRIAGSFPGNLHLVLVLRPTTLFQRTLSDFLFKYNKDEFKMKVVMLSSVTELHAYIDPGQLTTELGGTQEYCHESWISHRTAIEAFALMVKTTAQTLQTFGTELAETELPNDAEATTNLLHTHTLKKEKMKEDLQVALSQGGRLLDCINEPVQTEAEYSMTHDELENLATVQRLLGQLDETETAFDDFWERHRTKLEQCLQLRHFEQHFREDVLDRALSLACEADRLIENSHYAEDSIRPKCSELRGVCDEISAALRSKKNLLLRAMELHHALEKASQWCEEGIFLLASQPVDRCQSQDGAEAALQELERYLDTAALHTIADRGAICCQYEAVLNTQLRDQVERVFQKQSSVQEMFEKRRVSLKKLAAKQTRPVQPVESPLHNGNTRHASLSEEEENLAVLRRTFLKELEAYTDYPELVGRCFLERMKDLQIYEAYCQNKPRSESLWRQCSDCAFFQECQRKLEHKLGLDSYLLKPVQRITKYQLLLKELLKYSKGCDGCDDLQEALSSILGILKAVNDSMHLIAITGYEGNLSELGRLLMQGSFSVWTEHKKGHAKVKDLARFKPMQRHLFLHEKALLFCKRREENGEGYEKAPSYSFKHSLSMSAVGITESAKGDNKKFEVWCNSRDEVFIVQAPTPEIKTSWVNEIRKVLTQQLKACRDASQQKNSDSVFPSPTSNTSSISLSPFRSGGQKNQKKQDEKKAEPSLTSDANFSSSPKHKDEPVTSPTTDRSSVAKKRFTLQGFSNLKSPKGWSKASLSVDASEENDGYSSSEDPMNSDPEDEVGKKLAPGKYTVVADCEKAGPQELSVKSGDVVQLIREGEDGQWFVRNLRSSKEGWVAAANLLSLISESKSSQSLSSSDPKASLSPSCRCSASEEVSKCLVSMKEILCGSNDKEPHTETVAQLAQELYNSDLLITLVENLQFIDFERKKDVCQIFNNILRRQIGTRSPTVEYFCSHEEVLFILLKGYDSPPVALNCGMMLRECIRHEPLARIVLRSEHFHSFFTYVEMSTFDIASDAFATFKDLLTRHKVLVAEYLEQNYDAVFADYEKLLNSENYVTKRQSLKLLGELLLDRHNFTVMTRYISKPENLKLMMNLLRDKSLNIQFEAFHVFKVFVANPNKTQPIIDILLKNQTKLIDFLSNFQKDRADDEQFNDEKTYLIKQIRDLKKAAS</sequence>
<evidence type="ECO:0000259" key="10">
    <source>
        <dbReference type="PROSITE" id="PS50002"/>
    </source>
</evidence>
<feature type="region of interest" description="Disordered" evidence="9">
    <location>
        <begin position="926"/>
        <end position="1001"/>
    </location>
</feature>
<evidence type="ECO:0000256" key="7">
    <source>
        <dbReference type="ARBA" id="ARBA00049987"/>
    </source>
</evidence>
<dbReference type="InterPro" id="IPR011989">
    <property type="entry name" value="ARM-like"/>
</dbReference>
<dbReference type="FunFam" id="2.30.29.30:FF:000078">
    <property type="entry name" value="Guanine nucleotide exchange factor DBS"/>
    <property type="match status" value="1"/>
</dbReference>
<name>A0A6A4TS68_SCOMX</name>
<evidence type="ECO:0000313" key="15">
    <source>
        <dbReference type="Proteomes" id="UP000438429"/>
    </source>
</evidence>
<feature type="compositionally biased region" description="Polar residues" evidence="9">
    <location>
        <begin position="970"/>
        <end position="980"/>
    </location>
</feature>
<protein>
    <recommendedName>
        <fullName evidence="16">Guanine nucleotide exchange factor DBS-like</fullName>
    </recommendedName>
</protein>
<evidence type="ECO:0000313" key="14">
    <source>
        <dbReference type="EMBL" id="KAF0044892.1"/>
    </source>
</evidence>
<dbReference type="GO" id="GO:0005085">
    <property type="term" value="F:guanyl-nucleotide exchange factor activity"/>
    <property type="evidence" value="ECO:0007669"/>
    <property type="project" value="UniProtKB-KW"/>
</dbReference>
<dbReference type="PANTHER" id="PTHR22826">
    <property type="entry name" value="RHO GUANINE EXCHANGE FACTOR-RELATED"/>
    <property type="match status" value="1"/>
</dbReference>
<dbReference type="Gene3D" id="1.25.10.10">
    <property type="entry name" value="Leucine-rich Repeat Variant"/>
    <property type="match status" value="1"/>
</dbReference>
<evidence type="ECO:0000256" key="3">
    <source>
        <dbReference type="ARBA" id="ARBA00022443"/>
    </source>
</evidence>
<keyword evidence="5" id="KW-0344">Guanine-nucleotide releasing factor</keyword>
<dbReference type="InterPro" id="IPR013878">
    <property type="entry name" value="Mo25"/>
</dbReference>
<dbReference type="InterPro" id="IPR035899">
    <property type="entry name" value="DBL_dom_sf"/>
</dbReference>
<dbReference type="CDD" id="cd11857">
    <property type="entry name" value="SH3_DBS"/>
    <property type="match status" value="1"/>
</dbReference>
<dbReference type="Gene3D" id="2.30.30.40">
    <property type="entry name" value="SH3 Domains"/>
    <property type="match status" value="1"/>
</dbReference>
<feature type="domain" description="DH" evidence="12">
    <location>
        <begin position="610"/>
        <end position="783"/>
    </location>
</feature>
<dbReference type="Gene3D" id="2.30.29.30">
    <property type="entry name" value="Pleckstrin-homology domain (PH domain)/Phosphotyrosine-binding domain (PTB)"/>
    <property type="match status" value="1"/>
</dbReference>
<comment type="similarity">
    <text evidence="7">Belongs to the MCF2 family.</text>
</comment>
<dbReference type="SMART" id="SM00516">
    <property type="entry name" value="SEC14"/>
    <property type="match status" value="1"/>
</dbReference>
<dbReference type="CDD" id="cd01227">
    <property type="entry name" value="PH_Dbs"/>
    <property type="match status" value="1"/>
</dbReference>
<dbReference type="SUPFAM" id="SSF50729">
    <property type="entry name" value="PH domain-like"/>
    <property type="match status" value="1"/>
</dbReference>
<dbReference type="Pfam" id="PF13716">
    <property type="entry name" value="CRAL_TRIO_2"/>
    <property type="match status" value="1"/>
</dbReference>
<evidence type="ECO:0000256" key="5">
    <source>
        <dbReference type="ARBA" id="ARBA00022658"/>
    </source>
</evidence>
<feature type="domain" description="PH" evidence="11">
    <location>
        <begin position="801"/>
        <end position="917"/>
    </location>
</feature>
<dbReference type="Proteomes" id="UP000438429">
    <property type="component" value="Unassembled WGS sequence"/>
</dbReference>
<reference evidence="14 15" key="1">
    <citation type="submission" date="2019-06" db="EMBL/GenBank/DDBJ databases">
        <title>Draft genomes of female and male turbot (Scophthalmus maximus).</title>
        <authorList>
            <person name="Xu H."/>
            <person name="Xu X.-W."/>
            <person name="Shao C."/>
            <person name="Chen S."/>
        </authorList>
    </citation>
    <scope>NUCLEOTIDE SEQUENCE [LARGE SCALE GENOMIC DNA]</scope>
    <source>
        <strain evidence="14">Ysfricsl-2016a</strain>
        <tissue evidence="14">Blood</tissue>
    </source>
</reference>
<dbReference type="CDD" id="cd00160">
    <property type="entry name" value="RhoGEF"/>
    <property type="match status" value="1"/>
</dbReference>
<dbReference type="SMART" id="SM00325">
    <property type="entry name" value="RhoGEF"/>
    <property type="match status" value="1"/>
</dbReference>
<evidence type="ECO:0000259" key="12">
    <source>
        <dbReference type="PROSITE" id="PS50010"/>
    </source>
</evidence>
<dbReference type="InterPro" id="IPR036028">
    <property type="entry name" value="SH3-like_dom_sf"/>
</dbReference>
<dbReference type="InterPro" id="IPR001331">
    <property type="entry name" value="GDS_CDC24_CS"/>
</dbReference>
<dbReference type="Pfam" id="PF07653">
    <property type="entry name" value="SH3_2"/>
    <property type="match status" value="1"/>
</dbReference>
<evidence type="ECO:0000256" key="2">
    <source>
        <dbReference type="ARBA" id="ARBA00011749"/>
    </source>
</evidence>
<feature type="domain" description="CRAL-TRIO" evidence="13">
    <location>
        <begin position="200"/>
        <end position="336"/>
    </location>
</feature>
<dbReference type="Pfam" id="PF08569">
    <property type="entry name" value="Mo25"/>
    <property type="match status" value="1"/>
</dbReference>
<evidence type="ECO:0000259" key="13">
    <source>
        <dbReference type="PROSITE" id="PS50191"/>
    </source>
</evidence>
<evidence type="ECO:0000259" key="11">
    <source>
        <dbReference type="PROSITE" id="PS50003"/>
    </source>
</evidence>
<dbReference type="SMART" id="SM00326">
    <property type="entry name" value="SH3"/>
    <property type="match status" value="1"/>
</dbReference>
<comment type="caution">
    <text evidence="14">The sequence shown here is derived from an EMBL/GenBank/DDBJ whole genome shotgun (WGS) entry which is preliminary data.</text>
</comment>
<evidence type="ECO:0000256" key="1">
    <source>
        <dbReference type="ARBA" id="ARBA00011012"/>
    </source>
</evidence>
<dbReference type="GO" id="GO:0035556">
    <property type="term" value="P:intracellular signal transduction"/>
    <property type="evidence" value="ECO:0007669"/>
    <property type="project" value="InterPro"/>
</dbReference>
<gene>
    <name evidence="14" type="ORF">F2P81_001421</name>
</gene>
<dbReference type="GO" id="GO:0035025">
    <property type="term" value="P:positive regulation of Rho protein signal transduction"/>
    <property type="evidence" value="ECO:0007669"/>
    <property type="project" value="TreeGrafter"/>
</dbReference>
<comment type="similarity">
    <text evidence="1">Belongs to the Mo25 family.</text>
</comment>
<dbReference type="InterPro" id="IPR035532">
    <property type="entry name" value="DBS_SH3"/>
</dbReference>
<dbReference type="InterPro" id="IPR055251">
    <property type="entry name" value="SOS1_NGEF_PH"/>
</dbReference>
<dbReference type="InterPro" id="IPR035534">
    <property type="entry name" value="DBS_PH"/>
</dbReference>
<dbReference type="InterPro" id="IPR001251">
    <property type="entry name" value="CRAL-TRIO_dom"/>
</dbReference>
<evidence type="ECO:0000256" key="4">
    <source>
        <dbReference type="ARBA" id="ARBA00022553"/>
    </source>
</evidence>
<dbReference type="SMART" id="SM00233">
    <property type="entry name" value="PH"/>
    <property type="match status" value="1"/>
</dbReference>
<dbReference type="PROSITE" id="PS00741">
    <property type="entry name" value="DH_1"/>
    <property type="match status" value="1"/>
</dbReference>
<dbReference type="PROSITE" id="PS50003">
    <property type="entry name" value="PH_DOMAIN"/>
    <property type="match status" value="1"/>
</dbReference>
<dbReference type="InterPro" id="IPR001849">
    <property type="entry name" value="PH_domain"/>
</dbReference>
<evidence type="ECO:0000256" key="6">
    <source>
        <dbReference type="ARBA" id="ARBA00025206"/>
    </source>
</evidence>
<feature type="compositionally biased region" description="Polar residues" evidence="9">
    <location>
        <begin position="926"/>
        <end position="935"/>
    </location>
</feature>
<dbReference type="InterPro" id="IPR016024">
    <property type="entry name" value="ARM-type_fold"/>
</dbReference>
<feature type="domain" description="SH3" evidence="10">
    <location>
        <begin position="1052"/>
        <end position="1113"/>
    </location>
</feature>
<dbReference type="Gene3D" id="1.20.58.60">
    <property type="match status" value="1"/>
</dbReference>
<dbReference type="CDD" id="cd00170">
    <property type="entry name" value="SEC14"/>
    <property type="match status" value="1"/>
</dbReference>
<dbReference type="InterPro" id="IPR001452">
    <property type="entry name" value="SH3_domain"/>
</dbReference>
<dbReference type="InterPro" id="IPR051336">
    <property type="entry name" value="RhoGEF_Guanine_NuclExch_SF"/>
</dbReference>
<dbReference type="PROSITE" id="PS50191">
    <property type="entry name" value="CRAL_TRIO"/>
    <property type="match status" value="1"/>
</dbReference>
<evidence type="ECO:0000256" key="9">
    <source>
        <dbReference type="SAM" id="MobiDB-lite"/>
    </source>
</evidence>
<keyword evidence="3 8" id="KW-0728">SH3 domain</keyword>
<dbReference type="PANTHER" id="PTHR22826:SF115">
    <property type="entry name" value="GUANINE NUCLEOTIDE EXCHANGE FACTOR DBS"/>
    <property type="match status" value="1"/>
</dbReference>
<comment type="function">
    <text evidence="6">Component of a complex that binds and activates STK11/LKB1. In the complex, required to stabilize the interaction between CAB39/MO25 (CAB39/MO25alpha or CAB39L/MO25beta) and STK11/LKB1.</text>
</comment>
<organism evidence="14 15">
    <name type="scientific">Scophthalmus maximus</name>
    <name type="common">Turbot</name>
    <name type="synonym">Psetta maxima</name>
    <dbReference type="NCBI Taxonomy" id="52904"/>
    <lineage>
        <taxon>Eukaryota</taxon>
        <taxon>Metazoa</taxon>
        <taxon>Chordata</taxon>
        <taxon>Craniata</taxon>
        <taxon>Vertebrata</taxon>
        <taxon>Euteleostomi</taxon>
        <taxon>Actinopterygii</taxon>
        <taxon>Neopterygii</taxon>
        <taxon>Teleostei</taxon>
        <taxon>Neoteleostei</taxon>
        <taxon>Acanthomorphata</taxon>
        <taxon>Carangaria</taxon>
        <taxon>Pleuronectiformes</taxon>
        <taxon>Pleuronectoidei</taxon>
        <taxon>Scophthalmidae</taxon>
        <taxon>Scophthalmus</taxon>
    </lineage>
</organism>
<dbReference type="GO" id="GO:0005737">
    <property type="term" value="C:cytoplasm"/>
    <property type="evidence" value="ECO:0007669"/>
    <property type="project" value="TreeGrafter"/>
</dbReference>
<dbReference type="PROSITE" id="PS50010">
    <property type="entry name" value="DH_2"/>
    <property type="match status" value="1"/>
</dbReference>
<dbReference type="InterPro" id="IPR056466">
    <property type="entry name" value="Spectrin_DBS"/>
</dbReference>
<dbReference type="PROSITE" id="PS50002">
    <property type="entry name" value="SH3"/>
    <property type="match status" value="1"/>
</dbReference>
<accession>A0A6A4TS68</accession>
<dbReference type="InterPro" id="IPR000219">
    <property type="entry name" value="DH_dom"/>
</dbReference>
<evidence type="ECO:0000256" key="8">
    <source>
        <dbReference type="PROSITE-ProRule" id="PRU00192"/>
    </source>
</evidence>
<dbReference type="EMBL" id="VEVO01000002">
    <property type="protein sequence ID" value="KAF0044892.1"/>
    <property type="molecule type" value="Genomic_DNA"/>
</dbReference>
<keyword evidence="4" id="KW-0597">Phosphoprotein</keyword>